<protein>
    <submittedName>
        <fullName evidence="3">Uncharacterized protein</fullName>
    </submittedName>
</protein>
<dbReference type="EMBL" id="NWSH01002039">
    <property type="protein sequence ID" value="PCG69338.1"/>
    <property type="molecule type" value="Genomic_DNA"/>
</dbReference>
<comment type="caution">
    <text evidence="3">The sequence shown here is derived from an EMBL/GenBank/DDBJ whole genome shotgun (WGS) entry which is preliminary data.</text>
</comment>
<organism evidence="3">
    <name type="scientific">Heliothis virescens</name>
    <name type="common">Tobacco budworm moth</name>
    <dbReference type="NCBI Taxonomy" id="7102"/>
    <lineage>
        <taxon>Eukaryota</taxon>
        <taxon>Metazoa</taxon>
        <taxon>Ecdysozoa</taxon>
        <taxon>Arthropoda</taxon>
        <taxon>Hexapoda</taxon>
        <taxon>Insecta</taxon>
        <taxon>Pterygota</taxon>
        <taxon>Neoptera</taxon>
        <taxon>Endopterygota</taxon>
        <taxon>Lepidoptera</taxon>
        <taxon>Glossata</taxon>
        <taxon>Ditrysia</taxon>
        <taxon>Noctuoidea</taxon>
        <taxon>Noctuidae</taxon>
        <taxon>Heliothinae</taxon>
        <taxon>Heliothis</taxon>
    </lineage>
</organism>
<feature type="region of interest" description="Disordered" evidence="1">
    <location>
        <begin position="280"/>
        <end position="302"/>
    </location>
</feature>
<keyword evidence="2" id="KW-0472">Membrane</keyword>
<evidence type="ECO:0000313" key="3">
    <source>
        <dbReference type="EMBL" id="PCG69338.1"/>
    </source>
</evidence>
<evidence type="ECO:0000256" key="1">
    <source>
        <dbReference type="SAM" id="MobiDB-lite"/>
    </source>
</evidence>
<evidence type="ECO:0000256" key="2">
    <source>
        <dbReference type="SAM" id="Phobius"/>
    </source>
</evidence>
<proteinExistence type="predicted"/>
<keyword evidence="2" id="KW-1133">Transmembrane helix</keyword>
<dbReference type="AlphaFoldDB" id="A0A2A4JCB3"/>
<name>A0A2A4JCB3_HELVI</name>
<accession>A0A2A4JCB3</accession>
<gene>
    <name evidence="3" type="ORF">B5V51_4217</name>
</gene>
<feature type="compositionally biased region" description="Basic and acidic residues" evidence="1">
    <location>
        <begin position="281"/>
        <end position="302"/>
    </location>
</feature>
<feature type="transmembrane region" description="Helical" evidence="2">
    <location>
        <begin position="249"/>
        <end position="271"/>
    </location>
</feature>
<keyword evidence="2" id="KW-0812">Transmembrane</keyword>
<sequence length="302" mass="34735">MVKQFTLINDHLTSLENKTRKDKLETSHAFYIITSAIAAERMAQNLKDIQESLINTLINMYQGHIDVHLLSPTLMQSELNRIARLLPRDSTLPEVRNDIRDIYRLFRIHAHITQHYLLMEIKVPILSDVLYELNRLVSIPQLQLVCGTQMTSETLRHSGLITLRQGCNLQGDSFTLHAHMEHTRNILVNEPYAIIAPSISPINNIINTSIRNSSLHIETHEEKIDTQLRSIEEQTKLDISSSHDVHHYVAIYVVVTISIALFVLVTSVFLWRKIATQRQGEGPHDARNRSRRREVHDIEVAT</sequence>
<reference evidence="3" key="1">
    <citation type="submission" date="2017-09" db="EMBL/GenBank/DDBJ databases">
        <title>Contemporary evolution of a Lepidopteran species, Heliothis virescens, in response to modern agricultural practices.</title>
        <authorList>
            <person name="Fritz M.L."/>
            <person name="Deyonke A.M."/>
            <person name="Papanicolaou A."/>
            <person name="Micinski S."/>
            <person name="Westbrook J."/>
            <person name="Gould F."/>
        </authorList>
    </citation>
    <scope>NUCLEOTIDE SEQUENCE [LARGE SCALE GENOMIC DNA]</scope>
    <source>
        <strain evidence="3">HvINT-</strain>
        <tissue evidence="3">Whole body</tissue>
    </source>
</reference>